<reference evidence="2" key="1">
    <citation type="submission" date="2015-08" db="EMBL/GenBank/DDBJ databases">
        <title>Fjat-14210 dsm16467.</title>
        <authorList>
            <person name="Liu B."/>
            <person name="Wang J."/>
            <person name="Zhu Y."/>
            <person name="Liu G."/>
            <person name="Chen Q."/>
            <person name="Chen Z."/>
            <person name="Lan J."/>
            <person name="Che J."/>
            <person name="Ge C."/>
            <person name="Shi H."/>
            <person name="Pan Z."/>
            <person name="Liu X."/>
        </authorList>
    </citation>
    <scope>NUCLEOTIDE SEQUENCE [LARGE SCALE GENOMIC DNA]</scope>
    <source>
        <strain evidence="2">DSM 16467</strain>
    </source>
</reference>
<protein>
    <recommendedName>
        <fullName evidence="3">SUKH-4 immunity protein</fullName>
    </recommendedName>
</protein>
<evidence type="ECO:0008006" key="3">
    <source>
        <dbReference type="Google" id="ProtNLM"/>
    </source>
</evidence>
<dbReference type="InterPro" id="IPR025851">
    <property type="entry name" value="SUKH-4"/>
</dbReference>
<dbReference type="AlphaFoldDB" id="A0A0M0KZS6"/>
<comment type="caution">
    <text evidence="1">The sequence shown here is derived from an EMBL/GenBank/DDBJ whole genome shotgun (WGS) entry which is preliminary data.</text>
</comment>
<name>A0A0M0KZS6_9BACI</name>
<accession>A0A0M0KZS6</accession>
<keyword evidence="2" id="KW-1185">Reference proteome</keyword>
<dbReference type="RefSeq" id="WP_053401988.1">
    <property type="nucleotide sequence ID" value="NZ_LILC01000016.1"/>
</dbReference>
<dbReference type="OrthoDB" id="893152at2"/>
<sequence length="184" mass="21023">MILPQDFLDSWNRDIYGLINYDEKIINSFCLSPGTKDFLIRAGFPESAPPFLTFESADNGGGDRLVKKNDQLGTMYEKFLYFGFTGSGYPICIDESNSKLVYIDYDHDNKIVLINTTIANFAETLLVYLEFIKKVKVANGRRAYLEKNAPHDLVEWIYSALQKIDAISLSKGAFWKEEIDSFNE</sequence>
<organism evidence="1 2">
    <name type="scientific">Priestia koreensis</name>
    <dbReference type="NCBI Taxonomy" id="284581"/>
    <lineage>
        <taxon>Bacteria</taxon>
        <taxon>Bacillati</taxon>
        <taxon>Bacillota</taxon>
        <taxon>Bacilli</taxon>
        <taxon>Bacillales</taxon>
        <taxon>Bacillaceae</taxon>
        <taxon>Priestia</taxon>
    </lineage>
</organism>
<evidence type="ECO:0000313" key="1">
    <source>
        <dbReference type="EMBL" id="KOO44330.1"/>
    </source>
</evidence>
<dbReference type="Proteomes" id="UP000037558">
    <property type="component" value="Unassembled WGS sequence"/>
</dbReference>
<dbReference type="Pfam" id="PF14435">
    <property type="entry name" value="SUKH-4"/>
    <property type="match status" value="1"/>
</dbReference>
<proteinExistence type="predicted"/>
<dbReference type="EMBL" id="LILC01000016">
    <property type="protein sequence ID" value="KOO44330.1"/>
    <property type="molecule type" value="Genomic_DNA"/>
</dbReference>
<evidence type="ECO:0000313" key="2">
    <source>
        <dbReference type="Proteomes" id="UP000037558"/>
    </source>
</evidence>
<dbReference type="PATRIC" id="fig|284581.3.peg.4874"/>
<gene>
    <name evidence="1" type="ORF">AMD01_13705</name>
</gene>